<proteinExistence type="predicted"/>
<dbReference type="CDD" id="cd09272">
    <property type="entry name" value="RNase_HI_RT_Ty1"/>
    <property type="match status" value="1"/>
</dbReference>
<dbReference type="PANTHER" id="PTHR11439:SF524">
    <property type="entry name" value="RNA-DIRECTED DNA POLYMERASE, PROTEIN KINASE RLK-PELLE-DLSV FAMILY"/>
    <property type="match status" value="1"/>
</dbReference>
<name>A0ABD1A2U5_CARAN</name>
<sequence>MHALSRIIRYLQGTQDHGLQMFSLKLGKLTAYLDANWAGYPDSRRSTSDYCVYLGENLISWSSKQQQTVSRSSDEAKYRGVANTVAETFWIRNLLLELHIPMTKATLIFCDNISSVYMSNNPVQHQRTKHVEIDLHFVCEKVALGQVKVLHIPSSLQNADIFTKGLPTSLFNEF</sequence>
<protein>
    <submittedName>
        <fullName evidence="1">Retrovirus-related Pol polyprotein from transposon RE1</fullName>
    </submittedName>
</protein>
<comment type="caution">
    <text evidence="1">The sequence shown here is derived from an EMBL/GenBank/DDBJ whole genome shotgun (WGS) entry which is preliminary data.</text>
</comment>
<dbReference type="EMBL" id="JBANAX010000690">
    <property type="protein sequence ID" value="KAL1197304.1"/>
    <property type="molecule type" value="Genomic_DNA"/>
</dbReference>
<evidence type="ECO:0000313" key="1">
    <source>
        <dbReference type="EMBL" id="KAL1197304.1"/>
    </source>
</evidence>
<reference evidence="1 2" key="1">
    <citation type="submission" date="2024-04" db="EMBL/GenBank/DDBJ databases">
        <title>Genome assembly C_amara_ONT_v2.</title>
        <authorList>
            <person name="Yant L."/>
            <person name="Moore C."/>
            <person name="Slenker M."/>
        </authorList>
    </citation>
    <scope>NUCLEOTIDE SEQUENCE [LARGE SCALE GENOMIC DNA]</scope>
    <source>
        <tissue evidence="1">Leaf</tissue>
    </source>
</reference>
<gene>
    <name evidence="1" type="ORF">V5N11_004971</name>
</gene>
<dbReference type="InterPro" id="IPR043502">
    <property type="entry name" value="DNA/RNA_pol_sf"/>
</dbReference>
<accession>A0ABD1A2U5</accession>
<keyword evidence="2" id="KW-1185">Reference proteome</keyword>
<dbReference type="Proteomes" id="UP001558713">
    <property type="component" value="Unassembled WGS sequence"/>
</dbReference>
<organism evidence="1 2">
    <name type="scientific">Cardamine amara subsp. amara</name>
    <dbReference type="NCBI Taxonomy" id="228776"/>
    <lineage>
        <taxon>Eukaryota</taxon>
        <taxon>Viridiplantae</taxon>
        <taxon>Streptophyta</taxon>
        <taxon>Embryophyta</taxon>
        <taxon>Tracheophyta</taxon>
        <taxon>Spermatophyta</taxon>
        <taxon>Magnoliopsida</taxon>
        <taxon>eudicotyledons</taxon>
        <taxon>Gunneridae</taxon>
        <taxon>Pentapetalae</taxon>
        <taxon>rosids</taxon>
        <taxon>malvids</taxon>
        <taxon>Brassicales</taxon>
        <taxon>Brassicaceae</taxon>
        <taxon>Cardamineae</taxon>
        <taxon>Cardamine</taxon>
    </lineage>
</organism>
<dbReference type="AlphaFoldDB" id="A0ABD1A2U5"/>
<evidence type="ECO:0000313" key="2">
    <source>
        <dbReference type="Proteomes" id="UP001558713"/>
    </source>
</evidence>
<dbReference type="SUPFAM" id="SSF56672">
    <property type="entry name" value="DNA/RNA polymerases"/>
    <property type="match status" value="1"/>
</dbReference>
<dbReference type="PANTHER" id="PTHR11439">
    <property type="entry name" value="GAG-POL-RELATED RETROTRANSPOSON"/>
    <property type="match status" value="1"/>
</dbReference>